<dbReference type="Gene3D" id="3.40.50.720">
    <property type="entry name" value="NAD(P)-binding Rossmann-like Domain"/>
    <property type="match status" value="1"/>
</dbReference>
<keyword evidence="2" id="KW-0489">Methyltransferase</keyword>
<keyword evidence="2" id="KW-0808">Transferase</keyword>
<dbReference type="Pfam" id="PF08484">
    <property type="entry name" value="Methyltransf_14"/>
    <property type="match status" value="1"/>
</dbReference>
<keyword evidence="3" id="KW-1185">Reference proteome</keyword>
<dbReference type="eggNOG" id="COG0500">
    <property type="taxonomic scope" value="Bacteria"/>
</dbReference>
<dbReference type="OrthoDB" id="9815644at2"/>
<proteinExistence type="predicted"/>
<gene>
    <name evidence="2" type="ordered locus">Plav_3347</name>
</gene>
<organism evidence="2 3">
    <name type="scientific">Parvibaculum lavamentivorans (strain DS-1 / DSM 13023 / NCIMB 13966)</name>
    <dbReference type="NCBI Taxonomy" id="402881"/>
    <lineage>
        <taxon>Bacteria</taxon>
        <taxon>Pseudomonadati</taxon>
        <taxon>Pseudomonadota</taxon>
        <taxon>Alphaproteobacteria</taxon>
        <taxon>Hyphomicrobiales</taxon>
        <taxon>Parvibaculaceae</taxon>
        <taxon>Parvibaculum</taxon>
    </lineage>
</organism>
<dbReference type="STRING" id="402881.Plav_3347"/>
<dbReference type="SUPFAM" id="SSF53335">
    <property type="entry name" value="S-adenosyl-L-methionine-dependent methyltransferases"/>
    <property type="match status" value="1"/>
</dbReference>
<reference evidence="2 3" key="1">
    <citation type="journal article" date="2011" name="Stand. Genomic Sci.">
        <title>Complete genome sequence of Parvibaculum lavamentivorans type strain (DS-1(T)).</title>
        <authorList>
            <person name="Schleheck D."/>
            <person name="Weiss M."/>
            <person name="Pitluck S."/>
            <person name="Bruce D."/>
            <person name="Land M.L."/>
            <person name="Han S."/>
            <person name="Saunders E."/>
            <person name="Tapia R."/>
            <person name="Detter C."/>
            <person name="Brettin T."/>
            <person name="Han J."/>
            <person name="Woyke T."/>
            <person name="Goodwin L."/>
            <person name="Pennacchio L."/>
            <person name="Nolan M."/>
            <person name="Cook A.M."/>
            <person name="Kjelleberg S."/>
            <person name="Thomas T."/>
        </authorList>
    </citation>
    <scope>NUCLEOTIDE SEQUENCE [LARGE SCALE GENOMIC DNA]</scope>
    <source>
        <strain evidence="3">DS-1 / DSM 13023 / NCIMB 13966</strain>
    </source>
</reference>
<evidence type="ECO:0000313" key="3">
    <source>
        <dbReference type="Proteomes" id="UP000006377"/>
    </source>
</evidence>
<dbReference type="EMBL" id="CP000774">
    <property type="protein sequence ID" value="ABS64951.1"/>
    <property type="molecule type" value="Genomic_DNA"/>
</dbReference>
<protein>
    <submittedName>
        <fullName evidence="2">Methyltransferase</fullName>
    </submittedName>
</protein>
<dbReference type="GO" id="GO:0032259">
    <property type="term" value="P:methylation"/>
    <property type="evidence" value="ECO:0007669"/>
    <property type="project" value="UniProtKB-KW"/>
</dbReference>
<dbReference type="AlphaFoldDB" id="A7HYG8"/>
<dbReference type="Proteomes" id="UP000006377">
    <property type="component" value="Chromosome"/>
</dbReference>
<dbReference type="HOGENOM" id="CLU_050039_1_0_5"/>
<dbReference type="Gene3D" id="3.40.50.150">
    <property type="entry name" value="Vaccinia Virus protein VP39"/>
    <property type="match status" value="1"/>
</dbReference>
<evidence type="ECO:0000313" key="2">
    <source>
        <dbReference type="EMBL" id="ABS64951.1"/>
    </source>
</evidence>
<dbReference type="GO" id="GO:0008168">
    <property type="term" value="F:methyltransferase activity"/>
    <property type="evidence" value="ECO:0007669"/>
    <property type="project" value="UniProtKB-KW"/>
</dbReference>
<feature type="domain" description="C-methyltransferase" evidence="1">
    <location>
        <begin position="288"/>
        <end position="379"/>
    </location>
</feature>
<evidence type="ECO:0000259" key="1">
    <source>
        <dbReference type="Pfam" id="PF08484"/>
    </source>
</evidence>
<dbReference type="KEGG" id="pla:Plav_3347"/>
<sequence length="390" mass="42509">MSEQCPVCGGNSVTALGRPQDMPLLMNKVYASPEAGRAAARGVLDFAACRQCGFTWNRAFDASLVIYDEEYENDQAYSAAFRDHMQARAEDVIAAIPAGEPVDYLEVGCGQGRFIACIQDVAGGRVRSATGFDPAWRGADGEGASGSRLYRKYFEPATAALLPYPPNAVVTRHTIEHVPDPVGFLTTIRSALGPDSTARIWVETPCVSWILENRAMQDFFYEHCSLFTAESLAAALRKAGFKAPRVTHVFGGQYLWAEAFCGGEDNEPSLERPAEFDSLEGVRRDFIEHWQSELRAARKEGVVALWGAGAKGVSFSVLIDPDHDLIDHVVDINPAKQGFYLPGSGLSVLSPEESAKRNPGTIFVMNPNYIREVAETAREAGISGRLLPIE</sequence>
<dbReference type="InterPro" id="IPR013691">
    <property type="entry name" value="MeTrfase_14"/>
</dbReference>
<accession>A7HYG8</accession>
<name>A7HYG8_PARL1</name>
<dbReference type="Pfam" id="PF13489">
    <property type="entry name" value="Methyltransf_23"/>
    <property type="match status" value="1"/>
</dbReference>
<dbReference type="InterPro" id="IPR029063">
    <property type="entry name" value="SAM-dependent_MTases_sf"/>
</dbReference>